<feature type="chain" id="PRO_5042988145" evidence="1">
    <location>
        <begin position="27"/>
        <end position="152"/>
    </location>
</feature>
<protein>
    <submittedName>
        <fullName evidence="2">Uncharacterized protein</fullName>
    </submittedName>
</protein>
<evidence type="ECO:0000256" key="1">
    <source>
        <dbReference type="SAM" id="SignalP"/>
    </source>
</evidence>
<feature type="signal peptide" evidence="1">
    <location>
        <begin position="1"/>
        <end position="26"/>
    </location>
</feature>
<sequence>MGKGKTIGRAVFLCSVFLCLLGKVTSQSAYYDPCTILPRGSAEDGTVLDVFSNNTCTNGSLWWNYPRGSLRLHFRSSDATKQFKVCLGVDIGASFRSIFDVTNGGHRPVPVPQERGTESCTDTVASEIILLIKSPTYLTYMTLHKYRLVFQY</sequence>
<keyword evidence="3" id="KW-1185">Reference proteome</keyword>
<proteinExistence type="predicted"/>
<organism evidence="2 3">
    <name type="scientific">Patella caerulea</name>
    <name type="common">Rayed Mediterranean limpet</name>
    <dbReference type="NCBI Taxonomy" id="87958"/>
    <lineage>
        <taxon>Eukaryota</taxon>
        <taxon>Metazoa</taxon>
        <taxon>Spiralia</taxon>
        <taxon>Lophotrochozoa</taxon>
        <taxon>Mollusca</taxon>
        <taxon>Gastropoda</taxon>
        <taxon>Patellogastropoda</taxon>
        <taxon>Patelloidea</taxon>
        <taxon>Patellidae</taxon>
        <taxon>Patella</taxon>
    </lineage>
</organism>
<dbReference type="AlphaFoldDB" id="A0AAN8K0Q8"/>
<evidence type="ECO:0000313" key="2">
    <source>
        <dbReference type="EMBL" id="KAK6186007.1"/>
    </source>
</evidence>
<comment type="caution">
    <text evidence="2">The sequence shown here is derived from an EMBL/GenBank/DDBJ whole genome shotgun (WGS) entry which is preliminary data.</text>
</comment>
<keyword evidence="1" id="KW-0732">Signal</keyword>
<dbReference type="EMBL" id="JAZGQO010000006">
    <property type="protein sequence ID" value="KAK6186007.1"/>
    <property type="molecule type" value="Genomic_DNA"/>
</dbReference>
<dbReference type="Proteomes" id="UP001347796">
    <property type="component" value="Unassembled WGS sequence"/>
</dbReference>
<accession>A0AAN8K0Q8</accession>
<evidence type="ECO:0000313" key="3">
    <source>
        <dbReference type="Proteomes" id="UP001347796"/>
    </source>
</evidence>
<reference evidence="2 3" key="1">
    <citation type="submission" date="2024-01" db="EMBL/GenBank/DDBJ databases">
        <title>The genome of the rayed Mediterranean limpet Patella caerulea (Linnaeus, 1758).</title>
        <authorList>
            <person name="Anh-Thu Weber A."/>
            <person name="Halstead-Nussloch G."/>
        </authorList>
    </citation>
    <scope>NUCLEOTIDE SEQUENCE [LARGE SCALE GENOMIC DNA]</scope>
    <source>
        <strain evidence="2">AATW-2023a</strain>
        <tissue evidence="2">Whole specimen</tissue>
    </source>
</reference>
<name>A0AAN8K0Q8_PATCE</name>
<gene>
    <name evidence="2" type="ORF">SNE40_008126</name>
</gene>